<accession>A0A136Q880</accession>
<reference evidence="1 2" key="1">
    <citation type="submission" date="2016-02" db="EMBL/GenBank/DDBJ databases">
        <authorList>
            <person name="Wen L."/>
            <person name="He K."/>
            <person name="Yang H."/>
        </authorList>
    </citation>
    <scope>NUCLEOTIDE SEQUENCE [LARGE SCALE GENOMIC DNA]</scope>
    <source>
        <strain evidence="1 2">DSM 22607</strain>
    </source>
</reference>
<dbReference type="AlphaFoldDB" id="A0A136Q880"/>
<protein>
    <submittedName>
        <fullName evidence="1">Uncharacterized protein</fullName>
    </submittedName>
</protein>
<name>A0A136Q880_9FIRM</name>
<dbReference type="Proteomes" id="UP000070366">
    <property type="component" value="Unassembled WGS sequence"/>
</dbReference>
<gene>
    <name evidence="1" type="ORF">HMPREF3293_00266</name>
</gene>
<evidence type="ECO:0000313" key="2">
    <source>
        <dbReference type="Proteomes" id="UP000070366"/>
    </source>
</evidence>
<comment type="caution">
    <text evidence="1">The sequence shown here is derived from an EMBL/GenBank/DDBJ whole genome shotgun (WGS) entry which is preliminary data.</text>
</comment>
<keyword evidence="2" id="KW-1185">Reference proteome</keyword>
<dbReference type="STRING" id="626937.HMPREF3293_00266"/>
<organism evidence="1 2">
    <name type="scientific">Christensenella minuta</name>
    <dbReference type="NCBI Taxonomy" id="626937"/>
    <lineage>
        <taxon>Bacteria</taxon>
        <taxon>Bacillati</taxon>
        <taxon>Bacillota</taxon>
        <taxon>Clostridia</taxon>
        <taxon>Christensenellales</taxon>
        <taxon>Christensenellaceae</taxon>
        <taxon>Christensenella</taxon>
    </lineage>
</organism>
<proteinExistence type="predicted"/>
<dbReference type="EMBL" id="LSZW01000023">
    <property type="protein sequence ID" value="KXK66878.1"/>
    <property type="molecule type" value="Genomic_DNA"/>
</dbReference>
<sequence length="44" mass="4610">MAVPSGAVFFPEPVGLREVQPGSLCPLFSPEQKGANCFAPFCLA</sequence>
<evidence type="ECO:0000313" key="1">
    <source>
        <dbReference type="EMBL" id="KXK66878.1"/>
    </source>
</evidence>